<reference evidence="7 8" key="1">
    <citation type="journal article" date="2016" name="Nat. Commun.">
        <title>Thousands of microbial genomes shed light on interconnected biogeochemical processes in an aquifer system.</title>
        <authorList>
            <person name="Anantharaman K."/>
            <person name="Brown C.T."/>
            <person name="Hug L.A."/>
            <person name="Sharon I."/>
            <person name="Castelle C.J."/>
            <person name="Probst A.J."/>
            <person name="Thomas B.C."/>
            <person name="Singh A."/>
            <person name="Wilkins M.J."/>
            <person name="Karaoz U."/>
            <person name="Brodie E.L."/>
            <person name="Williams K.H."/>
            <person name="Hubbard S.S."/>
            <person name="Banfield J.F."/>
        </authorList>
    </citation>
    <scope>NUCLEOTIDE SEQUENCE [LARGE SCALE GENOMIC DNA]</scope>
</reference>
<keyword evidence="3 6" id="KW-0812">Transmembrane</keyword>
<dbReference type="Proteomes" id="UP000179076">
    <property type="component" value="Unassembled WGS sequence"/>
</dbReference>
<dbReference type="PANTHER" id="PTHR43461:SF1">
    <property type="entry name" value="TRANSMEMBRANE PROTEIN 256"/>
    <property type="match status" value="1"/>
</dbReference>
<feature type="transmembrane region" description="Helical" evidence="6">
    <location>
        <begin position="40"/>
        <end position="60"/>
    </location>
</feature>
<keyword evidence="4 6" id="KW-1133">Transmembrane helix</keyword>
<dbReference type="EMBL" id="MFSP01000194">
    <property type="protein sequence ID" value="OGI61513.1"/>
    <property type="molecule type" value="Genomic_DNA"/>
</dbReference>
<comment type="similarity">
    <text evidence="2">Belongs to the UPF0382 family.</text>
</comment>
<proteinExistence type="inferred from homology"/>
<evidence type="ECO:0000256" key="3">
    <source>
        <dbReference type="ARBA" id="ARBA00022692"/>
    </source>
</evidence>
<evidence type="ECO:0000256" key="6">
    <source>
        <dbReference type="SAM" id="Phobius"/>
    </source>
</evidence>
<dbReference type="PANTHER" id="PTHR43461">
    <property type="entry name" value="TRANSMEMBRANE PROTEIN 256"/>
    <property type="match status" value="1"/>
</dbReference>
<evidence type="ECO:0000256" key="1">
    <source>
        <dbReference type="ARBA" id="ARBA00004141"/>
    </source>
</evidence>
<evidence type="ECO:0000313" key="8">
    <source>
        <dbReference type="Proteomes" id="UP000179076"/>
    </source>
</evidence>
<keyword evidence="5 6" id="KW-0472">Membrane</keyword>
<comment type="subcellular location">
    <subcellularLocation>
        <location evidence="1">Membrane</location>
        <topology evidence="1">Multi-pass membrane protein</topology>
    </subcellularLocation>
</comment>
<dbReference type="InterPro" id="IPR006696">
    <property type="entry name" value="DUF423"/>
</dbReference>
<feature type="transmembrane region" description="Helical" evidence="6">
    <location>
        <begin position="67"/>
        <end position="87"/>
    </location>
</feature>
<gene>
    <name evidence="7" type="ORF">A2W18_13740</name>
</gene>
<dbReference type="GO" id="GO:0005886">
    <property type="term" value="C:plasma membrane"/>
    <property type="evidence" value="ECO:0007669"/>
    <property type="project" value="TreeGrafter"/>
</dbReference>
<evidence type="ECO:0000256" key="2">
    <source>
        <dbReference type="ARBA" id="ARBA00009694"/>
    </source>
</evidence>
<protein>
    <recommendedName>
        <fullName evidence="9">DUF423 domain-containing protein</fullName>
    </recommendedName>
</protein>
<evidence type="ECO:0008006" key="9">
    <source>
        <dbReference type="Google" id="ProtNLM"/>
    </source>
</evidence>
<dbReference type="Pfam" id="PF04241">
    <property type="entry name" value="DUF423"/>
    <property type="match status" value="1"/>
</dbReference>
<evidence type="ECO:0000256" key="5">
    <source>
        <dbReference type="ARBA" id="ARBA00023136"/>
    </source>
</evidence>
<feature type="transmembrane region" description="Helical" evidence="6">
    <location>
        <begin position="99"/>
        <end position="119"/>
    </location>
</feature>
<name>A0A1F6UVY5_9PROT</name>
<evidence type="ECO:0000256" key="4">
    <source>
        <dbReference type="ARBA" id="ARBA00022989"/>
    </source>
</evidence>
<dbReference type="AlphaFoldDB" id="A0A1F6UVY5"/>
<accession>A0A1F6UVY5</accession>
<sequence length="121" mass="12746">MAARILLLLGAVNAALVVAAGAYGAHALKDPAQAALFRTAVQYHMFHALGLVALGIIATLRPNSMLLLWSAGVMFAGIVLFCGSMYLSTFIDAPGLRAAAPFGGTAFIVSWILLAVAMWRW</sequence>
<evidence type="ECO:0000313" key="7">
    <source>
        <dbReference type="EMBL" id="OGI61513.1"/>
    </source>
</evidence>
<organism evidence="7 8">
    <name type="scientific">Candidatus Muproteobacteria bacterium RBG_16_60_9</name>
    <dbReference type="NCBI Taxonomy" id="1817755"/>
    <lineage>
        <taxon>Bacteria</taxon>
        <taxon>Pseudomonadati</taxon>
        <taxon>Pseudomonadota</taxon>
        <taxon>Candidatus Muproteobacteria</taxon>
    </lineage>
</organism>
<comment type="caution">
    <text evidence="7">The sequence shown here is derived from an EMBL/GenBank/DDBJ whole genome shotgun (WGS) entry which is preliminary data.</text>
</comment>